<feature type="domain" description="PDZ" evidence="1">
    <location>
        <begin position="1"/>
        <end position="53"/>
    </location>
</feature>
<dbReference type="Gene3D" id="2.30.42.10">
    <property type="match status" value="1"/>
</dbReference>
<evidence type="ECO:0000313" key="3">
    <source>
        <dbReference type="Proteomes" id="UP000699462"/>
    </source>
</evidence>
<evidence type="ECO:0000313" key="2">
    <source>
        <dbReference type="EMBL" id="KAF8565561.1"/>
    </source>
</evidence>
<protein>
    <recommendedName>
        <fullName evidence="1">PDZ domain-containing protein</fullName>
    </recommendedName>
</protein>
<dbReference type="PROSITE" id="PS50106">
    <property type="entry name" value="PDZ"/>
    <property type="match status" value="1"/>
</dbReference>
<dbReference type="Pfam" id="PF00595">
    <property type="entry name" value="PDZ"/>
    <property type="match status" value="1"/>
</dbReference>
<keyword evidence="3" id="KW-1185">Reference proteome</keyword>
<dbReference type="PANTHER" id="PTHR19964">
    <property type="entry name" value="MULTIPLE PDZ DOMAIN PROTEIN"/>
    <property type="match status" value="1"/>
</dbReference>
<dbReference type="SUPFAM" id="SSF50156">
    <property type="entry name" value="PDZ domain-like"/>
    <property type="match status" value="1"/>
</dbReference>
<dbReference type="InterPro" id="IPR051342">
    <property type="entry name" value="PDZ_scaffold"/>
</dbReference>
<reference evidence="2 3" key="1">
    <citation type="submission" date="2019-07" db="EMBL/GenBank/DDBJ databases">
        <title>Annotation for the trematode Paragonimus westermani.</title>
        <authorList>
            <person name="Choi Y.-J."/>
        </authorList>
    </citation>
    <scope>NUCLEOTIDE SEQUENCE [LARGE SCALE GENOMIC DNA]</scope>
    <source>
        <strain evidence="2">180907_Pwestermani</strain>
    </source>
</reference>
<name>A0A8T0DFJ9_9TREM</name>
<dbReference type="InterPro" id="IPR036034">
    <property type="entry name" value="PDZ_sf"/>
</dbReference>
<organism evidence="2 3">
    <name type="scientific">Paragonimus westermani</name>
    <dbReference type="NCBI Taxonomy" id="34504"/>
    <lineage>
        <taxon>Eukaryota</taxon>
        <taxon>Metazoa</taxon>
        <taxon>Spiralia</taxon>
        <taxon>Lophotrochozoa</taxon>
        <taxon>Platyhelminthes</taxon>
        <taxon>Trematoda</taxon>
        <taxon>Digenea</taxon>
        <taxon>Plagiorchiida</taxon>
        <taxon>Troglotremata</taxon>
        <taxon>Troglotrematidae</taxon>
        <taxon>Paragonimus</taxon>
    </lineage>
</organism>
<dbReference type="Proteomes" id="UP000699462">
    <property type="component" value="Unassembled WGS sequence"/>
</dbReference>
<dbReference type="OrthoDB" id="62701at2759"/>
<proteinExistence type="predicted"/>
<gene>
    <name evidence="2" type="ORF">P879_11208</name>
</gene>
<sequence length="68" mass="7143">VKGSLAATDGRLLVNDQILNVNGEDTVNASSQDVGMLLKIAPTKVTIKVGRLKNQVAMTPFYSLISAG</sequence>
<dbReference type="PANTHER" id="PTHR19964:SF92">
    <property type="entry name" value="PATJ HOMOLOG"/>
    <property type="match status" value="1"/>
</dbReference>
<dbReference type="InterPro" id="IPR001478">
    <property type="entry name" value="PDZ"/>
</dbReference>
<evidence type="ECO:0000259" key="1">
    <source>
        <dbReference type="PROSITE" id="PS50106"/>
    </source>
</evidence>
<comment type="caution">
    <text evidence="2">The sequence shown here is derived from an EMBL/GenBank/DDBJ whole genome shotgun (WGS) entry which is preliminary data.</text>
</comment>
<dbReference type="EMBL" id="JTDF01006521">
    <property type="protein sequence ID" value="KAF8565561.1"/>
    <property type="molecule type" value="Genomic_DNA"/>
</dbReference>
<accession>A0A8T0DFJ9</accession>
<feature type="non-terminal residue" evidence="2">
    <location>
        <position position="68"/>
    </location>
</feature>
<dbReference type="AlphaFoldDB" id="A0A8T0DFJ9"/>